<dbReference type="PANTHER" id="PTHR43557:SF2">
    <property type="entry name" value="RIESKE DOMAIN-CONTAINING PROTEIN-RELATED"/>
    <property type="match status" value="1"/>
</dbReference>
<protein>
    <submittedName>
        <fullName evidence="7">NADPH-dependent 2,4-dienoyl-CoA reductase/sulfur reductase-like enzyme</fullName>
    </submittedName>
</protein>
<dbReference type="GO" id="GO:0005737">
    <property type="term" value="C:cytoplasm"/>
    <property type="evidence" value="ECO:0007669"/>
    <property type="project" value="TreeGrafter"/>
</dbReference>
<dbReference type="EMBL" id="JAUSUZ010000001">
    <property type="protein sequence ID" value="MDQ0371399.1"/>
    <property type="molecule type" value="Genomic_DNA"/>
</dbReference>
<reference evidence="7 8" key="1">
    <citation type="submission" date="2023-07" db="EMBL/GenBank/DDBJ databases">
        <title>Sequencing the genomes of 1000 actinobacteria strains.</title>
        <authorList>
            <person name="Klenk H.-P."/>
        </authorList>
    </citation>
    <scope>NUCLEOTIDE SEQUENCE [LARGE SCALE GENOMIC DNA]</scope>
    <source>
        <strain evidence="7 8">DSM 44709</strain>
    </source>
</reference>
<evidence type="ECO:0000313" key="7">
    <source>
        <dbReference type="EMBL" id="MDQ0371399.1"/>
    </source>
</evidence>
<dbReference type="RefSeq" id="WP_307248144.1">
    <property type="nucleotide sequence ID" value="NZ_JAUSUZ010000001.1"/>
</dbReference>
<dbReference type="InterPro" id="IPR023753">
    <property type="entry name" value="FAD/NAD-binding_dom"/>
</dbReference>
<dbReference type="PANTHER" id="PTHR43557">
    <property type="entry name" value="APOPTOSIS-INDUCING FACTOR 1"/>
    <property type="match status" value="1"/>
</dbReference>
<feature type="domain" description="FAD/NAD(P)-binding" evidence="5">
    <location>
        <begin position="5"/>
        <end position="210"/>
    </location>
</feature>
<feature type="domain" description="Reductase C-terminal" evidence="6">
    <location>
        <begin position="368"/>
        <end position="434"/>
    </location>
</feature>
<dbReference type="SUPFAM" id="SSF51905">
    <property type="entry name" value="FAD/NAD(P)-binding domain"/>
    <property type="match status" value="2"/>
</dbReference>
<dbReference type="InterPro" id="IPR036188">
    <property type="entry name" value="FAD/NAD-bd_sf"/>
</dbReference>
<keyword evidence="8" id="KW-1185">Reference proteome</keyword>
<evidence type="ECO:0000313" key="8">
    <source>
        <dbReference type="Proteomes" id="UP001240236"/>
    </source>
</evidence>
<keyword evidence="3" id="KW-0274">FAD</keyword>
<dbReference type="PRINTS" id="PR00368">
    <property type="entry name" value="FADPNR"/>
</dbReference>
<keyword evidence="2" id="KW-0285">Flavoprotein</keyword>
<dbReference type="SUPFAM" id="SSF55424">
    <property type="entry name" value="FAD/NAD-linked reductases, dimerisation (C-terminal) domain"/>
    <property type="match status" value="1"/>
</dbReference>
<organism evidence="7 8">
    <name type="scientific">Catenuloplanes indicus</name>
    <dbReference type="NCBI Taxonomy" id="137267"/>
    <lineage>
        <taxon>Bacteria</taxon>
        <taxon>Bacillati</taxon>
        <taxon>Actinomycetota</taxon>
        <taxon>Actinomycetes</taxon>
        <taxon>Micromonosporales</taxon>
        <taxon>Micromonosporaceae</taxon>
        <taxon>Catenuloplanes</taxon>
    </lineage>
</organism>
<evidence type="ECO:0000256" key="4">
    <source>
        <dbReference type="ARBA" id="ARBA00023002"/>
    </source>
</evidence>
<dbReference type="InterPro" id="IPR050446">
    <property type="entry name" value="FAD-oxidoreductase/Apoptosis"/>
</dbReference>
<gene>
    <name evidence="7" type="ORF">J2S42_008068</name>
</gene>
<dbReference type="Pfam" id="PF14759">
    <property type="entry name" value="Reductase_C"/>
    <property type="match status" value="1"/>
</dbReference>
<dbReference type="InterPro" id="IPR028202">
    <property type="entry name" value="Reductase_C"/>
</dbReference>
<evidence type="ECO:0000256" key="3">
    <source>
        <dbReference type="ARBA" id="ARBA00022827"/>
    </source>
</evidence>
<dbReference type="Proteomes" id="UP001240236">
    <property type="component" value="Unassembled WGS sequence"/>
</dbReference>
<keyword evidence="4" id="KW-0560">Oxidoreductase</keyword>
<accession>A0AAE3WA43</accession>
<dbReference type="Gene3D" id="3.30.390.30">
    <property type="match status" value="1"/>
</dbReference>
<evidence type="ECO:0000256" key="1">
    <source>
        <dbReference type="ARBA" id="ARBA00001974"/>
    </source>
</evidence>
<proteinExistence type="predicted"/>
<sequence length="440" mass="45625">MTGPVVIAGSGAAGLATADALRTEGYDGAILLLGDEPHAPYDRPPLSKQVLTGAWRPDRAVLRSRAELAARGIDFRPGTAAVALDPAASTLTLSNGTTIGYAALVAATGVAPRRLPGTPAQHVLRGLDDTLRLRGALTRARRVAVVGAGFLGCEITAAARTMGIAVTLADPFPTPLHAPLGPLLGTMIAGLHRDRGVDLRLGHAVAALETVSGNVAGIPATPVPAAPHTTPPGVAASPNTDIRAANANNRAATAGDHPTNAGDRIAAVLLDDGTRIPADLVVTAIGCVPRVGWLRDSGVPLADGVVCDAHGRAAERVWAAGDVAAWWSPALGRHVRVEHRFTAGQHGRIVARDILGLPHDAAPDQVPYFWSDQYDLKIQAYGLPSGADEVRIVEGSLDERRFVAVYLSGDEVTAVAGAGMARAMRQWRQAVVDRRLPAAT</sequence>
<comment type="caution">
    <text evidence="7">The sequence shown here is derived from an EMBL/GenBank/DDBJ whole genome shotgun (WGS) entry which is preliminary data.</text>
</comment>
<evidence type="ECO:0000259" key="6">
    <source>
        <dbReference type="Pfam" id="PF14759"/>
    </source>
</evidence>
<dbReference type="AlphaFoldDB" id="A0AAE3WA43"/>
<evidence type="ECO:0000256" key="2">
    <source>
        <dbReference type="ARBA" id="ARBA00022630"/>
    </source>
</evidence>
<dbReference type="GO" id="GO:0016651">
    <property type="term" value="F:oxidoreductase activity, acting on NAD(P)H"/>
    <property type="evidence" value="ECO:0007669"/>
    <property type="project" value="TreeGrafter"/>
</dbReference>
<comment type="cofactor">
    <cofactor evidence="1">
        <name>FAD</name>
        <dbReference type="ChEBI" id="CHEBI:57692"/>
    </cofactor>
</comment>
<dbReference type="InterPro" id="IPR016156">
    <property type="entry name" value="FAD/NAD-linked_Rdtase_dimer_sf"/>
</dbReference>
<name>A0AAE3WA43_9ACTN</name>
<evidence type="ECO:0000259" key="5">
    <source>
        <dbReference type="Pfam" id="PF07992"/>
    </source>
</evidence>
<feature type="domain" description="FAD/NAD(P)-binding" evidence="5">
    <location>
        <begin position="259"/>
        <end position="347"/>
    </location>
</feature>
<dbReference type="Gene3D" id="3.50.50.60">
    <property type="entry name" value="FAD/NAD(P)-binding domain"/>
    <property type="match status" value="4"/>
</dbReference>
<dbReference type="Pfam" id="PF07992">
    <property type="entry name" value="Pyr_redox_2"/>
    <property type="match status" value="2"/>
</dbReference>